<dbReference type="OrthoDB" id="5292300at2"/>
<organism evidence="9 10">
    <name type="scientific">Proteobacteria bacterium 228</name>
    <dbReference type="NCBI Taxonomy" id="2083153"/>
    <lineage>
        <taxon>Bacteria</taxon>
        <taxon>Pseudomonadati</taxon>
        <taxon>Pseudomonadota</taxon>
    </lineage>
</organism>
<dbReference type="SUPFAM" id="SSF53697">
    <property type="entry name" value="SIS domain"/>
    <property type="match status" value="1"/>
</dbReference>
<evidence type="ECO:0000256" key="3">
    <source>
        <dbReference type="ARBA" id="ARBA00022432"/>
    </source>
</evidence>
<evidence type="ECO:0000313" key="10">
    <source>
        <dbReference type="Proteomes" id="UP000238196"/>
    </source>
</evidence>
<dbReference type="InterPro" id="IPR046348">
    <property type="entry name" value="SIS_dom_sf"/>
</dbReference>
<dbReference type="EC" id="5.3.1.9" evidence="7"/>
<proteinExistence type="inferred from homology"/>
<comment type="function">
    <text evidence="7">Catalyzes the reversible isomerization of glucose-6-phosphate to fructose-6-phosphate.</text>
</comment>
<comment type="caution">
    <text evidence="9">The sequence shown here is derived from an EMBL/GenBank/DDBJ whole genome shotgun (WGS) entry which is preliminary data.</text>
</comment>
<dbReference type="PROSITE" id="PS51463">
    <property type="entry name" value="P_GLUCOSE_ISOMERASE_3"/>
    <property type="match status" value="1"/>
</dbReference>
<accession>A0A2S5KRM8</accession>
<dbReference type="InterPro" id="IPR001672">
    <property type="entry name" value="G6P_Isomerase"/>
</dbReference>
<feature type="active site" description="Proton donor" evidence="7">
    <location>
        <position position="352"/>
    </location>
</feature>
<keyword evidence="4 7" id="KW-0324">Glycolysis</keyword>
<feature type="active site" evidence="7">
    <location>
        <position position="512"/>
    </location>
</feature>
<dbReference type="CDD" id="cd05015">
    <property type="entry name" value="SIS_PGI_1"/>
    <property type="match status" value="1"/>
</dbReference>
<dbReference type="AlphaFoldDB" id="A0A2S5KRM8"/>
<dbReference type="Gene3D" id="1.10.1390.10">
    <property type="match status" value="1"/>
</dbReference>
<dbReference type="NCBIfam" id="NF001211">
    <property type="entry name" value="PRK00179.1"/>
    <property type="match status" value="1"/>
</dbReference>
<dbReference type="GO" id="GO:0004347">
    <property type="term" value="F:glucose-6-phosphate isomerase activity"/>
    <property type="evidence" value="ECO:0007669"/>
    <property type="project" value="UniProtKB-UniRule"/>
</dbReference>
<evidence type="ECO:0000313" key="9">
    <source>
        <dbReference type="EMBL" id="PPC77380.1"/>
    </source>
</evidence>
<dbReference type="Proteomes" id="UP000238196">
    <property type="component" value="Unassembled WGS sequence"/>
</dbReference>
<dbReference type="EMBL" id="PRLP01000034">
    <property type="protein sequence ID" value="PPC77380.1"/>
    <property type="molecule type" value="Genomic_DNA"/>
</dbReference>
<dbReference type="GO" id="GO:0006096">
    <property type="term" value="P:glycolytic process"/>
    <property type="evidence" value="ECO:0007669"/>
    <property type="project" value="UniProtKB-UniRule"/>
</dbReference>
<dbReference type="GO" id="GO:0048029">
    <property type="term" value="F:monosaccharide binding"/>
    <property type="evidence" value="ECO:0007669"/>
    <property type="project" value="TreeGrafter"/>
</dbReference>
<sequence>MKLNMTPAWQALQAHRDATRDLNLNTLFAQNPDRFERFSLGLNGLMFDFSKQLVTEETLRRLVALARQQNLQGRIEDLFGGKKLNITEDRPALHTLLRDRSIYSVNEEGETVSHQVQRVLDQMRPFVDKVRSGQFKGFTGEAIRDFVHIGVGGSDLGPNLACLALESGEPGPINMHFVSAMDGVQIVDSLKHLDPATTAFIITSKTFTTIDTMANADRAKAWLLAACPDAEKACRQLIGISVNKQAMSAYGVASSQQFEFWHWVGGRYSLWSSVGLSVALYLGMHTFEGLLHGAFIADQHFRTAPLEQNIPVIMALLHVWYLNFCKCGSRVVLPYTSCLKYLPDYLQQLEMESCGKSVSNDGEWLDVETSAVIWGEFGPNGQHAFYQSLHQGNQMVPADFIMVCKPPRADNYDQHLLSVANCVAQSQALMTGKSEEDVRAQLQREGLDEEHIERLLPHRMYPGNRPSSTIVLDELSPKNLGMLLALYEHKVFTQSMIWNINPFDQWGVELGKQLSKRMYDELQSGDTSTHYDGSTKGLMNIFRTHSR</sequence>
<dbReference type="PRINTS" id="PR00662">
    <property type="entry name" value="G6PISOMERASE"/>
</dbReference>
<keyword evidence="3 7" id="KW-0312">Gluconeogenesis</keyword>
<dbReference type="GO" id="GO:0097367">
    <property type="term" value="F:carbohydrate derivative binding"/>
    <property type="evidence" value="ECO:0007669"/>
    <property type="project" value="InterPro"/>
</dbReference>
<comment type="pathway">
    <text evidence="1 7 8">Carbohydrate degradation; glycolysis; D-glyceraldehyde 3-phosphate and glycerone phosphate from D-glucose: step 2/4.</text>
</comment>
<evidence type="ECO:0000256" key="5">
    <source>
        <dbReference type="ARBA" id="ARBA00023235"/>
    </source>
</evidence>
<evidence type="ECO:0000256" key="2">
    <source>
        <dbReference type="ARBA" id="ARBA00006604"/>
    </source>
</evidence>
<dbReference type="InterPro" id="IPR018189">
    <property type="entry name" value="Phosphoglucose_isomerase_CS"/>
</dbReference>
<dbReference type="GO" id="GO:0051156">
    <property type="term" value="P:glucose 6-phosphate metabolic process"/>
    <property type="evidence" value="ECO:0007669"/>
    <property type="project" value="TreeGrafter"/>
</dbReference>
<keyword evidence="7" id="KW-0963">Cytoplasm</keyword>
<name>A0A2S5KRM8_9PROT</name>
<dbReference type="UniPathway" id="UPA00138"/>
<dbReference type="UniPathway" id="UPA00109">
    <property type="reaction ID" value="UER00181"/>
</dbReference>
<dbReference type="GO" id="GO:0005829">
    <property type="term" value="C:cytosol"/>
    <property type="evidence" value="ECO:0007669"/>
    <property type="project" value="TreeGrafter"/>
</dbReference>
<dbReference type="PANTHER" id="PTHR11469">
    <property type="entry name" value="GLUCOSE-6-PHOSPHATE ISOMERASE"/>
    <property type="match status" value="1"/>
</dbReference>
<evidence type="ECO:0000256" key="7">
    <source>
        <dbReference type="HAMAP-Rule" id="MF_00473"/>
    </source>
</evidence>
<dbReference type="InterPro" id="IPR023096">
    <property type="entry name" value="G6P_Isomerase_C"/>
</dbReference>
<dbReference type="PROSITE" id="PS00174">
    <property type="entry name" value="P_GLUCOSE_ISOMERASE_2"/>
    <property type="match status" value="1"/>
</dbReference>
<dbReference type="InterPro" id="IPR035482">
    <property type="entry name" value="SIS_PGI_2"/>
</dbReference>
<evidence type="ECO:0000256" key="8">
    <source>
        <dbReference type="RuleBase" id="RU000612"/>
    </source>
</evidence>
<dbReference type="InterPro" id="IPR035476">
    <property type="entry name" value="SIS_PGI_1"/>
</dbReference>
<reference evidence="9 10" key="1">
    <citation type="submission" date="2018-02" db="EMBL/GenBank/DDBJ databases">
        <title>novel marine gammaproteobacteria from coastal saline agro ecosystem.</title>
        <authorList>
            <person name="Krishnan R."/>
            <person name="Ramesh Kumar N."/>
        </authorList>
    </citation>
    <scope>NUCLEOTIDE SEQUENCE [LARGE SCALE GENOMIC DNA]</scope>
    <source>
        <strain evidence="9 10">228</strain>
    </source>
</reference>
<comment type="similarity">
    <text evidence="2 7 8">Belongs to the GPI family.</text>
</comment>
<evidence type="ECO:0000256" key="4">
    <source>
        <dbReference type="ARBA" id="ARBA00023152"/>
    </source>
</evidence>
<dbReference type="GO" id="GO:0006094">
    <property type="term" value="P:gluconeogenesis"/>
    <property type="evidence" value="ECO:0007669"/>
    <property type="project" value="UniProtKB-UniRule"/>
</dbReference>
<dbReference type="Gene3D" id="3.40.50.10490">
    <property type="entry name" value="Glucose-6-phosphate isomerase like protein, domain 1"/>
    <property type="match status" value="2"/>
</dbReference>
<gene>
    <name evidence="7" type="primary">pgi</name>
    <name evidence="9" type="ORF">C4K68_10970</name>
</gene>
<protein>
    <recommendedName>
        <fullName evidence="7">Glucose-6-phosphate isomerase</fullName>
        <shortName evidence="7">GPI</shortName>
        <ecNumber evidence="7">5.3.1.9</ecNumber>
    </recommendedName>
    <alternativeName>
        <fullName evidence="7">Phosphoglucose isomerase</fullName>
        <shortName evidence="7">PGI</shortName>
    </alternativeName>
    <alternativeName>
        <fullName evidence="7">Phosphohexose isomerase</fullName>
        <shortName evidence="7">PHI</shortName>
    </alternativeName>
</protein>
<keyword evidence="5 7" id="KW-0413">Isomerase</keyword>
<comment type="pathway">
    <text evidence="7">Carbohydrate biosynthesis; gluconeogenesis.</text>
</comment>
<dbReference type="HAMAP" id="MF_00473">
    <property type="entry name" value="G6P_isomerase"/>
    <property type="match status" value="1"/>
</dbReference>
<dbReference type="Pfam" id="PF00342">
    <property type="entry name" value="PGI"/>
    <property type="match status" value="1"/>
</dbReference>
<dbReference type="CDD" id="cd05016">
    <property type="entry name" value="SIS_PGI_2"/>
    <property type="match status" value="1"/>
</dbReference>
<comment type="subcellular location">
    <subcellularLocation>
        <location evidence="7">Cytoplasm</location>
    </subcellularLocation>
</comment>
<evidence type="ECO:0000256" key="1">
    <source>
        <dbReference type="ARBA" id="ARBA00004926"/>
    </source>
</evidence>
<dbReference type="PANTHER" id="PTHR11469:SF1">
    <property type="entry name" value="GLUCOSE-6-PHOSPHATE ISOMERASE"/>
    <property type="match status" value="1"/>
</dbReference>
<comment type="catalytic activity">
    <reaction evidence="6 7 8">
        <text>alpha-D-glucose 6-phosphate = beta-D-fructose 6-phosphate</text>
        <dbReference type="Rhea" id="RHEA:11816"/>
        <dbReference type="ChEBI" id="CHEBI:57634"/>
        <dbReference type="ChEBI" id="CHEBI:58225"/>
        <dbReference type="EC" id="5.3.1.9"/>
    </reaction>
</comment>
<evidence type="ECO:0000256" key="6">
    <source>
        <dbReference type="ARBA" id="ARBA00029321"/>
    </source>
</evidence>
<feature type="active site" evidence="7">
    <location>
        <position position="383"/>
    </location>
</feature>